<dbReference type="OrthoDB" id="8794977at2"/>
<dbReference type="EMBL" id="CP030261">
    <property type="protein sequence ID" value="AXB56429.1"/>
    <property type="molecule type" value="Genomic_DNA"/>
</dbReference>
<dbReference type="KEGG" id="ffl:HYN86_07355"/>
<dbReference type="Proteomes" id="UP000251561">
    <property type="component" value="Chromosome"/>
</dbReference>
<reference evidence="1 2" key="1">
    <citation type="submission" date="2018-06" db="EMBL/GenBank/DDBJ databases">
        <title>Genome sequencing of Flavobacterium.</title>
        <authorList>
            <person name="Baek M.-G."/>
            <person name="Yi H."/>
        </authorList>
    </citation>
    <scope>NUCLEOTIDE SEQUENCE [LARGE SCALE GENOMIC DNA]</scope>
    <source>
        <strain evidence="1 2">HYN0086</strain>
    </source>
</reference>
<evidence type="ECO:0000313" key="1">
    <source>
        <dbReference type="EMBL" id="AXB56429.1"/>
    </source>
</evidence>
<gene>
    <name evidence="1" type="ORF">HYN86_07355</name>
</gene>
<proteinExistence type="predicted"/>
<protein>
    <submittedName>
        <fullName evidence="1">Uncharacterized protein</fullName>
    </submittedName>
</protein>
<name>A0A344LR87_9FLAO</name>
<dbReference type="AlphaFoldDB" id="A0A344LR87"/>
<organism evidence="1 2">
    <name type="scientific">Flavobacterium fluviale</name>
    <dbReference type="NCBI Taxonomy" id="2249356"/>
    <lineage>
        <taxon>Bacteria</taxon>
        <taxon>Pseudomonadati</taxon>
        <taxon>Bacteroidota</taxon>
        <taxon>Flavobacteriia</taxon>
        <taxon>Flavobacteriales</taxon>
        <taxon>Flavobacteriaceae</taxon>
        <taxon>Flavobacterium</taxon>
    </lineage>
</organism>
<evidence type="ECO:0000313" key="2">
    <source>
        <dbReference type="Proteomes" id="UP000251561"/>
    </source>
</evidence>
<accession>A0A344LR87</accession>
<sequence>MIEKVLCEVHGSKEMTFGCIHIAMAIDTKDKVGFFYSEAEEDLPQIAWCDECEQWLLDNGEEWTEVFQAKADFKMLCADCFDEAKNNETEVHLR</sequence>
<dbReference type="RefSeq" id="WP_113677455.1">
    <property type="nucleotide sequence ID" value="NZ_CP030261.1"/>
</dbReference>
<keyword evidence="2" id="KW-1185">Reference proteome</keyword>